<evidence type="ECO:0000313" key="3">
    <source>
        <dbReference type="Proteomes" id="UP000251891"/>
    </source>
</evidence>
<keyword evidence="3" id="KW-1185">Reference proteome</keyword>
<evidence type="ECO:0008006" key="4">
    <source>
        <dbReference type="Google" id="ProtNLM"/>
    </source>
</evidence>
<organism evidence="2 3">
    <name type="scientific">Actinomadura craniellae</name>
    <dbReference type="NCBI Taxonomy" id="2231787"/>
    <lineage>
        <taxon>Bacteria</taxon>
        <taxon>Bacillati</taxon>
        <taxon>Actinomycetota</taxon>
        <taxon>Actinomycetes</taxon>
        <taxon>Streptosporangiales</taxon>
        <taxon>Thermomonosporaceae</taxon>
        <taxon>Actinomadura</taxon>
    </lineage>
</organism>
<dbReference type="RefSeq" id="WP_111866564.1">
    <property type="nucleotide sequence ID" value="NZ_QLYX01000005.1"/>
</dbReference>
<accession>A0A365H699</accession>
<proteinExistence type="predicted"/>
<keyword evidence="1" id="KW-0812">Transmembrane</keyword>
<feature type="transmembrane region" description="Helical" evidence="1">
    <location>
        <begin position="26"/>
        <end position="44"/>
    </location>
</feature>
<reference evidence="2 3" key="1">
    <citation type="submission" date="2018-06" db="EMBL/GenBank/DDBJ databases">
        <title>Actinomadura craniellae sp. nov. isolated from marine sponge Craniella sp.</title>
        <authorList>
            <person name="Li L."/>
            <person name="Xu Q.H."/>
            <person name="Lin H.W."/>
            <person name="Lu Y.H."/>
        </authorList>
    </citation>
    <scope>NUCLEOTIDE SEQUENCE [LARGE SCALE GENOMIC DNA]</scope>
    <source>
        <strain evidence="2 3">LHW63021</strain>
    </source>
</reference>
<keyword evidence="1" id="KW-1133">Transmembrane helix</keyword>
<keyword evidence="1" id="KW-0472">Membrane</keyword>
<dbReference type="AlphaFoldDB" id="A0A365H699"/>
<evidence type="ECO:0000313" key="2">
    <source>
        <dbReference type="EMBL" id="RAY14579.1"/>
    </source>
</evidence>
<dbReference type="Proteomes" id="UP000251891">
    <property type="component" value="Unassembled WGS sequence"/>
</dbReference>
<feature type="transmembrane region" description="Helical" evidence="1">
    <location>
        <begin position="164"/>
        <end position="187"/>
    </location>
</feature>
<name>A0A365H699_9ACTN</name>
<protein>
    <recommendedName>
        <fullName evidence="4">DUF308 domain-containing protein</fullName>
    </recommendedName>
</protein>
<feature type="transmembrane region" description="Helical" evidence="1">
    <location>
        <begin position="50"/>
        <end position="69"/>
    </location>
</feature>
<dbReference type="EMBL" id="QLYX01000005">
    <property type="protein sequence ID" value="RAY14579.1"/>
    <property type="molecule type" value="Genomic_DNA"/>
</dbReference>
<sequence length="193" mass="19981">MTETRYAAVSTSSSPAPFSAALRRLYFVRFAFAAVWAALLFPASTTEGPLLTALLVSYPLFDAAAVFWQLRSKQRAPGAQVAERINVVVSVVVAIALGWASTVSIAAALAVWGAWAVGSGIPQLLAAVRQRRSGGQVPQMLSGGMSALAGAAFLAQGLRGADDIAGVGGYALLGGIFFLISAIRLSVLLRKAS</sequence>
<comment type="caution">
    <text evidence="2">The sequence shown here is derived from an EMBL/GenBank/DDBJ whole genome shotgun (WGS) entry which is preliminary data.</text>
</comment>
<evidence type="ECO:0000256" key="1">
    <source>
        <dbReference type="SAM" id="Phobius"/>
    </source>
</evidence>
<gene>
    <name evidence="2" type="ORF">DPM19_12460</name>
</gene>
<dbReference type="OrthoDB" id="960912at2"/>